<gene>
    <name evidence="1" type="ORF">LCGC14_3066070</name>
</gene>
<reference evidence="1" key="1">
    <citation type="journal article" date="2015" name="Nature">
        <title>Complex archaea that bridge the gap between prokaryotes and eukaryotes.</title>
        <authorList>
            <person name="Spang A."/>
            <person name="Saw J.H."/>
            <person name="Jorgensen S.L."/>
            <person name="Zaremba-Niedzwiedzka K."/>
            <person name="Martijn J."/>
            <person name="Lind A.E."/>
            <person name="van Eijk R."/>
            <person name="Schleper C."/>
            <person name="Guy L."/>
            <person name="Ettema T.J."/>
        </authorList>
    </citation>
    <scope>NUCLEOTIDE SEQUENCE</scope>
</reference>
<dbReference type="EMBL" id="LAZR01065072">
    <property type="protein sequence ID" value="KKK56288.1"/>
    <property type="molecule type" value="Genomic_DNA"/>
</dbReference>
<organism evidence="1">
    <name type="scientific">marine sediment metagenome</name>
    <dbReference type="NCBI Taxonomy" id="412755"/>
    <lineage>
        <taxon>unclassified sequences</taxon>
        <taxon>metagenomes</taxon>
        <taxon>ecological metagenomes</taxon>
    </lineage>
</organism>
<accession>A0A0F8WI37</accession>
<feature type="non-terminal residue" evidence="1">
    <location>
        <position position="40"/>
    </location>
</feature>
<protein>
    <submittedName>
        <fullName evidence="1">Uncharacterized protein</fullName>
    </submittedName>
</protein>
<comment type="caution">
    <text evidence="1">The sequence shown here is derived from an EMBL/GenBank/DDBJ whole genome shotgun (WGS) entry which is preliminary data.</text>
</comment>
<proteinExistence type="predicted"/>
<dbReference type="AlphaFoldDB" id="A0A0F8WI37"/>
<sequence length="40" mass="4596">MADDPLTPDEVAEIREFAIHDPVKREDDVRAWVVELCDTV</sequence>
<name>A0A0F8WI37_9ZZZZ</name>
<evidence type="ECO:0000313" key="1">
    <source>
        <dbReference type="EMBL" id="KKK56288.1"/>
    </source>
</evidence>